<feature type="repeat" description="PPR" evidence="5">
    <location>
        <begin position="361"/>
        <end position="395"/>
    </location>
</feature>
<feature type="repeat" description="PPR" evidence="5">
    <location>
        <begin position="290"/>
        <end position="320"/>
    </location>
</feature>
<dbReference type="Pfam" id="PF13041">
    <property type="entry name" value="PPR_2"/>
    <property type="match status" value="3"/>
</dbReference>
<comment type="function">
    <text evidence="3">Regulates mitochondrial small subunit maturation by controlling 15S rRNA 5'-end processing. Localizes to the 5' precursor of the 15S rRNA in a position that is subsequently occupied by mS47 in the mature yeast mtSSU. Uses structure and sequence-specific RNA recognition, binding to a single-stranded region of the precursor and specifically recognizing bases -6 to -1. The exchange of Ccm1 for mS47 is coupled to the irreversible removal of precursor rRNA that is accompanied by conformational changes of the mitoribosomal proteins uS5m and mS26. These conformational changes signal completion of 5'-end rRNA processing through protection of the mature 5'-end of the 15S rRNA and stabilization of mS47. The removal of the 5' precursor together with the dissociation of Ccm1 may be catalyzed by the 5'-3' exoribonuclease Pet127. Involved in the specific removal of group I introns in mitochondrial encoded transcripts.</text>
</comment>
<keyword evidence="8" id="KW-1185">Reference proteome</keyword>
<evidence type="ECO:0000256" key="5">
    <source>
        <dbReference type="PROSITE-ProRule" id="PRU00708"/>
    </source>
</evidence>
<dbReference type="EMBL" id="LUGH01000383">
    <property type="protein sequence ID" value="OBZ85559.1"/>
    <property type="molecule type" value="Genomic_DNA"/>
</dbReference>
<dbReference type="InterPro" id="IPR002885">
    <property type="entry name" value="PPR_rpt"/>
</dbReference>
<dbReference type="Proteomes" id="UP000093000">
    <property type="component" value="Unassembled WGS sequence"/>
</dbReference>
<evidence type="ECO:0000256" key="3">
    <source>
        <dbReference type="ARBA" id="ARBA00044493"/>
    </source>
</evidence>
<accession>A0A1C7NA57</accession>
<evidence type="ECO:0000313" key="8">
    <source>
        <dbReference type="Proteomes" id="UP000093000"/>
    </source>
</evidence>
<comment type="caution">
    <text evidence="7">The sequence shown here is derived from an EMBL/GenBank/DDBJ whole genome shotgun (WGS) entry which is preliminary data.</text>
</comment>
<protein>
    <recommendedName>
        <fullName evidence="6">Pentatricopeptide repeat-containing protein-mitochondrial domain-containing protein</fullName>
    </recommendedName>
</protein>
<gene>
    <name evidence="7" type="ORF">A0J61_06391</name>
</gene>
<evidence type="ECO:0000256" key="2">
    <source>
        <dbReference type="ARBA" id="ARBA00022737"/>
    </source>
</evidence>
<evidence type="ECO:0000256" key="4">
    <source>
        <dbReference type="ARBA" id="ARBA00044511"/>
    </source>
</evidence>
<comment type="similarity">
    <text evidence="1">Belongs to the CCM1 family.</text>
</comment>
<dbReference type="InParanoid" id="A0A1C7NA57"/>
<dbReference type="InterPro" id="IPR057027">
    <property type="entry name" value="TPR_mt"/>
</dbReference>
<dbReference type="Pfam" id="PF23276">
    <property type="entry name" value="TPR_24"/>
    <property type="match status" value="1"/>
</dbReference>
<dbReference type="OrthoDB" id="185373at2759"/>
<keyword evidence="2" id="KW-0677">Repeat</keyword>
<dbReference type="NCBIfam" id="TIGR00756">
    <property type="entry name" value="PPR"/>
    <property type="match status" value="6"/>
</dbReference>
<dbReference type="SUPFAM" id="SSF81901">
    <property type="entry name" value="HCP-like"/>
    <property type="match status" value="1"/>
</dbReference>
<dbReference type="AlphaFoldDB" id="A0A1C7NA57"/>
<dbReference type="STRING" id="101091.A0A1C7NA57"/>
<feature type="domain" description="Pentatricopeptide repeat-containing protein-mitochondrial" evidence="6">
    <location>
        <begin position="211"/>
        <end position="316"/>
    </location>
</feature>
<dbReference type="Pfam" id="PF01535">
    <property type="entry name" value="PPR"/>
    <property type="match status" value="1"/>
</dbReference>
<dbReference type="InterPro" id="IPR011990">
    <property type="entry name" value="TPR-like_helical_dom_sf"/>
</dbReference>
<organism evidence="7 8">
    <name type="scientific">Choanephora cucurbitarum</name>
    <dbReference type="NCBI Taxonomy" id="101091"/>
    <lineage>
        <taxon>Eukaryota</taxon>
        <taxon>Fungi</taxon>
        <taxon>Fungi incertae sedis</taxon>
        <taxon>Mucoromycota</taxon>
        <taxon>Mucoromycotina</taxon>
        <taxon>Mucoromycetes</taxon>
        <taxon>Mucorales</taxon>
        <taxon>Mucorineae</taxon>
        <taxon>Choanephoraceae</taxon>
        <taxon>Choanephoroideae</taxon>
        <taxon>Choanephora</taxon>
    </lineage>
</organism>
<feature type="repeat" description="PPR" evidence="5">
    <location>
        <begin position="431"/>
        <end position="465"/>
    </location>
</feature>
<feature type="repeat" description="PPR" evidence="5">
    <location>
        <begin position="466"/>
        <end position="500"/>
    </location>
</feature>
<feature type="repeat" description="PPR" evidence="5">
    <location>
        <begin position="501"/>
        <end position="535"/>
    </location>
</feature>
<dbReference type="PROSITE" id="PS51375">
    <property type="entry name" value="PPR"/>
    <property type="match status" value="7"/>
</dbReference>
<dbReference type="Gene3D" id="1.25.40.10">
    <property type="entry name" value="Tetratricopeptide repeat domain"/>
    <property type="match status" value="3"/>
</dbReference>
<sequence length="587" mass="68573">MHTQTIQHETPTSLLLKYQNESHKNKDLWQVYETLGSQNRLSQLQREDFLMLRSDLWKQANWGTEDRILQVLDDMKSIGHTWSLHEYNEYFMAKLFKAEYNDILQMYNSDPFRQQQRLLSVGSFNVILATYIQLGQHDQAVKLIQQVIEQDDVVPDIRDFDRTMHRCMPKNTQVIQKAKELIVSHAFVSTKVLNANLIHLFREKRMHDIKWIVDQQKQLDLSTYNVLIKGFFDARMVRDATQIYHRMQQERIRPNHYICVSMLAIYAHTRDVAAAEQVVRETVKGGHKLDEVVYNQLIKVYFKARQSKRAFQAFEEVQRDPDLKVNDVILNTMINGLIINRELKVAGALYRQMIQCQLKPDMVTLNTMLKGYVRADDMVSAAGIISDMFKLGMEPDSVTLTTLVDSVFDKRQPKTADEMMRLVQQMGISPNIFTYNAVLNGWIQANQLQEAEKTLELMKQQHIHPTIHTYTNLIQGYITHMNLPKAMETFQRLMQSGIQPDRATFNFMIVGFLNHGRLHDAYTCLDHMLQMNLSPTKDTWLLMLDDCCRSKDWQTGKKIIEKLDQSGFVIKSESLKRSYTKVKSHCL</sequence>
<evidence type="ECO:0000313" key="7">
    <source>
        <dbReference type="EMBL" id="OBZ85559.1"/>
    </source>
</evidence>
<evidence type="ECO:0000259" key="6">
    <source>
        <dbReference type="Pfam" id="PF23276"/>
    </source>
</evidence>
<name>A0A1C7NA57_9FUNG</name>
<evidence type="ECO:0000256" key="1">
    <source>
        <dbReference type="ARBA" id="ARBA00006192"/>
    </source>
</evidence>
<dbReference type="PANTHER" id="PTHR47447">
    <property type="entry name" value="OS03G0856100 PROTEIN"/>
    <property type="match status" value="1"/>
</dbReference>
<reference evidence="7 8" key="1">
    <citation type="submission" date="2016-03" db="EMBL/GenBank/DDBJ databases">
        <title>Choanephora cucurbitarum.</title>
        <authorList>
            <person name="Min B."/>
            <person name="Park H."/>
            <person name="Park J.-H."/>
            <person name="Shin H.-D."/>
            <person name="Choi I.-G."/>
        </authorList>
    </citation>
    <scope>NUCLEOTIDE SEQUENCE [LARGE SCALE GENOMIC DNA]</scope>
    <source>
        <strain evidence="7 8">KUS-F28377</strain>
    </source>
</reference>
<comment type="subunit">
    <text evidence="4">Binds to mitochondrial small subunit 15S rRNA.</text>
</comment>
<feature type="repeat" description="PPR" evidence="5">
    <location>
        <begin position="326"/>
        <end position="360"/>
    </location>
</feature>
<dbReference type="PANTHER" id="PTHR47447:SF17">
    <property type="entry name" value="OS12G0638900 PROTEIN"/>
    <property type="match status" value="1"/>
</dbReference>
<feature type="repeat" description="PPR" evidence="5">
    <location>
        <begin position="220"/>
        <end position="254"/>
    </location>
</feature>
<proteinExistence type="inferred from homology"/>